<dbReference type="AlphaFoldDB" id="A0A0E9WAG1"/>
<proteinExistence type="predicted"/>
<organism evidence="1">
    <name type="scientific">Anguilla anguilla</name>
    <name type="common">European freshwater eel</name>
    <name type="synonym">Muraena anguilla</name>
    <dbReference type="NCBI Taxonomy" id="7936"/>
    <lineage>
        <taxon>Eukaryota</taxon>
        <taxon>Metazoa</taxon>
        <taxon>Chordata</taxon>
        <taxon>Craniata</taxon>
        <taxon>Vertebrata</taxon>
        <taxon>Euteleostomi</taxon>
        <taxon>Actinopterygii</taxon>
        <taxon>Neopterygii</taxon>
        <taxon>Teleostei</taxon>
        <taxon>Anguilliformes</taxon>
        <taxon>Anguillidae</taxon>
        <taxon>Anguilla</taxon>
    </lineage>
</organism>
<reference evidence="1" key="2">
    <citation type="journal article" date="2015" name="Fish Shellfish Immunol.">
        <title>Early steps in the European eel (Anguilla anguilla)-Vibrio vulnificus interaction in the gills: Role of the RtxA13 toxin.</title>
        <authorList>
            <person name="Callol A."/>
            <person name="Pajuelo D."/>
            <person name="Ebbesson L."/>
            <person name="Teles M."/>
            <person name="MacKenzie S."/>
            <person name="Amaro C."/>
        </authorList>
    </citation>
    <scope>NUCLEOTIDE SEQUENCE</scope>
</reference>
<accession>A0A0E9WAG1</accession>
<sequence>MLTRKPRACDKYSFVQTVSHAINRWLLICSRRGYLKAPSYLFQVLLNARLLALSFFSI</sequence>
<name>A0A0E9WAG1_ANGAN</name>
<reference evidence="1" key="1">
    <citation type="submission" date="2014-11" db="EMBL/GenBank/DDBJ databases">
        <authorList>
            <person name="Amaro Gonzalez C."/>
        </authorList>
    </citation>
    <scope>NUCLEOTIDE SEQUENCE</scope>
</reference>
<dbReference type="EMBL" id="GBXM01022099">
    <property type="protein sequence ID" value="JAH86478.1"/>
    <property type="molecule type" value="Transcribed_RNA"/>
</dbReference>
<protein>
    <submittedName>
        <fullName evidence="1">Uncharacterized protein</fullName>
    </submittedName>
</protein>
<evidence type="ECO:0000313" key="1">
    <source>
        <dbReference type="EMBL" id="JAH86478.1"/>
    </source>
</evidence>